<comment type="subcellular location">
    <subcellularLocation>
        <location evidence="1 11">Nucleus</location>
    </subcellularLocation>
</comment>
<evidence type="ECO:0000256" key="8">
    <source>
        <dbReference type="ARBA" id="ARBA00023067"/>
    </source>
</evidence>
<dbReference type="Gene3D" id="1.20.1060.20">
    <property type="match status" value="1"/>
</dbReference>
<gene>
    <name evidence="15" type="ORF">PPROV_000653500</name>
</gene>
<dbReference type="InterPro" id="IPR024704">
    <property type="entry name" value="SMC"/>
</dbReference>
<dbReference type="EMBL" id="BNJQ01000018">
    <property type="protein sequence ID" value="GHP07793.1"/>
    <property type="molecule type" value="Genomic_DNA"/>
</dbReference>
<evidence type="ECO:0000256" key="4">
    <source>
        <dbReference type="ARBA" id="ARBA00022741"/>
    </source>
</evidence>
<evidence type="ECO:0000256" key="7">
    <source>
        <dbReference type="ARBA" id="ARBA00023054"/>
    </source>
</evidence>
<dbReference type="InterPro" id="IPR010935">
    <property type="entry name" value="SMC_hinge"/>
</dbReference>
<keyword evidence="8" id="KW-0226">DNA condensation</keyword>
<evidence type="ECO:0000256" key="1">
    <source>
        <dbReference type="ARBA" id="ARBA00004123"/>
    </source>
</evidence>
<dbReference type="SMART" id="SM00968">
    <property type="entry name" value="SMC_hinge"/>
    <property type="match status" value="1"/>
</dbReference>
<organism evidence="15 16">
    <name type="scientific">Pycnococcus provasolii</name>
    <dbReference type="NCBI Taxonomy" id="41880"/>
    <lineage>
        <taxon>Eukaryota</taxon>
        <taxon>Viridiplantae</taxon>
        <taxon>Chlorophyta</taxon>
        <taxon>Pseudoscourfieldiophyceae</taxon>
        <taxon>Pseudoscourfieldiales</taxon>
        <taxon>Pycnococcaceae</taxon>
        <taxon>Pycnococcus</taxon>
    </lineage>
</organism>
<keyword evidence="9 11" id="KW-0539">Nucleus</keyword>
<dbReference type="InterPro" id="IPR003395">
    <property type="entry name" value="RecF/RecN/SMC_N"/>
</dbReference>
<dbReference type="PANTHER" id="PTHR43977">
    <property type="entry name" value="STRUCTURAL MAINTENANCE OF CHROMOSOMES PROTEIN 3"/>
    <property type="match status" value="1"/>
</dbReference>
<dbReference type="AlphaFoldDB" id="A0A830HM82"/>
<dbReference type="SUPFAM" id="SSF75553">
    <property type="entry name" value="Smc hinge domain"/>
    <property type="match status" value="1"/>
</dbReference>
<evidence type="ECO:0000256" key="10">
    <source>
        <dbReference type="ARBA" id="ARBA00023306"/>
    </source>
</evidence>
<dbReference type="GO" id="GO:0016887">
    <property type="term" value="F:ATP hydrolysis activity"/>
    <property type="evidence" value="ECO:0007669"/>
    <property type="project" value="InterPro"/>
</dbReference>
<dbReference type="InterPro" id="IPR027417">
    <property type="entry name" value="P-loop_NTPase"/>
</dbReference>
<dbReference type="PIRSF" id="PIRSF005719">
    <property type="entry name" value="SMC"/>
    <property type="match status" value="1"/>
</dbReference>
<name>A0A830HM82_9CHLO</name>
<keyword evidence="6" id="KW-0067">ATP-binding</keyword>
<dbReference type="Pfam" id="PF02463">
    <property type="entry name" value="SMC_N"/>
    <property type="match status" value="1"/>
</dbReference>
<dbReference type="SUPFAM" id="SSF52540">
    <property type="entry name" value="P-loop containing nucleoside triphosphate hydrolases"/>
    <property type="match status" value="1"/>
</dbReference>
<dbReference type="Pfam" id="PF06470">
    <property type="entry name" value="SMC_hinge"/>
    <property type="match status" value="1"/>
</dbReference>
<evidence type="ECO:0000256" key="3">
    <source>
        <dbReference type="ARBA" id="ARBA00022618"/>
    </source>
</evidence>
<feature type="coiled-coil region" evidence="12">
    <location>
        <begin position="353"/>
        <end position="436"/>
    </location>
</feature>
<dbReference type="GO" id="GO:0005694">
    <property type="term" value="C:chromosome"/>
    <property type="evidence" value="ECO:0007669"/>
    <property type="project" value="InterPro"/>
</dbReference>
<dbReference type="Gene3D" id="1.10.287.1490">
    <property type="match status" value="1"/>
</dbReference>
<dbReference type="FunFam" id="3.40.50.300:FF:000278">
    <property type="entry name" value="Structural maintenance of chromosomes 2"/>
    <property type="match status" value="1"/>
</dbReference>
<evidence type="ECO:0000313" key="15">
    <source>
        <dbReference type="EMBL" id="GHP07793.1"/>
    </source>
</evidence>
<evidence type="ECO:0000256" key="5">
    <source>
        <dbReference type="ARBA" id="ARBA00022776"/>
    </source>
</evidence>
<feature type="compositionally biased region" description="Acidic residues" evidence="13">
    <location>
        <begin position="1236"/>
        <end position="1246"/>
    </location>
</feature>
<feature type="region of interest" description="Disordered" evidence="13">
    <location>
        <begin position="1215"/>
        <end position="1262"/>
    </location>
</feature>
<dbReference type="Gene3D" id="3.30.70.1620">
    <property type="match status" value="1"/>
</dbReference>
<accession>A0A830HM82</accession>
<dbReference type="GO" id="GO:0005634">
    <property type="term" value="C:nucleus"/>
    <property type="evidence" value="ECO:0007669"/>
    <property type="project" value="UniProtKB-SubCell"/>
</dbReference>
<reference evidence="15" key="1">
    <citation type="submission" date="2020-10" db="EMBL/GenBank/DDBJ databases">
        <title>Unveiling of a novel bifunctional photoreceptor, Dualchrome1, isolated from a cosmopolitan green alga.</title>
        <authorList>
            <person name="Suzuki S."/>
            <person name="Kawachi M."/>
        </authorList>
    </citation>
    <scope>NUCLEOTIDE SEQUENCE</scope>
    <source>
        <strain evidence="15">NIES 2893</strain>
    </source>
</reference>
<evidence type="ECO:0000256" key="6">
    <source>
        <dbReference type="ARBA" id="ARBA00022840"/>
    </source>
</evidence>
<keyword evidence="5" id="KW-0498">Mitosis</keyword>
<dbReference type="InterPro" id="IPR018247">
    <property type="entry name" value="EF_Hand_1_Ca_BS"/>
</dbReference>
<dbReference type="CDD" id="cd03273">
    <property type="entry name" value="ABC_SMC2_euk"/>
    <property type="match status" value="1"/>
</dbReference>
<evidence type="ECO:0000313" key="16">
    <source>
        <dbReference type="Proteomes" id="UP000660262"/>
    </source>
</evidence>
<evidence type="ECO:0000256" key="9">
    <source>
        <dbReference type="ARBA" id="ARBA00023242"/>
    </source>
</evidence>
<dbReference type="InterPro" id="IPR036277">
    <property type="entry name" value="SMC_hinge_sf"/>
</dbReference>
<evidence type="ECO:0000256" key="13">
    <source>
        <dbReference type="SAM" id="MobiDB-lite"/>
    </source>
</evidence>
<dbReference type="GO" id="GO:0005524">
    <property type="term" value="F:ATP binding"/>
    <property type="evidence" value="ECO:0007669"/>
    <property type="project" value="UniProtKB-KW"/>
</dbReference>
<keyword evidence="7 12" id="KW-0175">Coiled coil</keyword>
<dbReference type="OrthoDB" id="10255539at2759"/>
<dbReference type="GO" id="GO:0030261">
    <property type="term" value="P:chromosome condensation"/>
    <property type="evidence" value="ECO:0007669"/>
    <property type="project" value="UniProtKB-KW"/>
</dbReference>
<evidence type="ECO:0000256" key="2">
    <source>
        <dbReference type="ARBA" id="ARBA00005231"/>
    </source>
</evidence>
<feature type="coiled-coil region" evidence="12">
    <location>
        <begin position="246"/>
        <end position="294"/>
    </location>
</feature>
<keyword evidence="16" id="KW-1185">Reference proteome</keyword>
<keyword evidence="10" id="KW-0131">Cell cycle</keyword>
<dbReference type="PROSITE" id="PS00018">
    <property type="entry name" value="EF_HAND_1"/>
    <property type="match status" value="1"/>
</dbReference>
<dbReference type="Gene3D" id="3.40.50.300">
    <property type="entry name" value="P-loop containing nucleotide triphosphate hydrolases"/>
    <property type="match status" value="2"/>
</dbReference>
<proteinExistence type="inferred from homology"/>
<keyword evidence="4" id="KW-0547">Nucleotide-binding</keyword>
<evidence type="ECO:0000259" key="14">
    <source>
        <dbReference type="SMART" id="SM00968"/>
    </source>
</evidence>
<dbReference type="Proteomes" id="UP000660262">
    <property type="component" value="Unassembled WGS sequence"/>
</dbReference>
<feature type="coiled-coil region" evidence="12">
    <location>
        <begin position="687"/>
        <end position="943"/>
    </location>
</feature>
<dbReference type="InterPro" id="IPR027120">
    <property type="entry name" value="Smc2_ABC"/>
</dbReference>
<evidence type="ECO:0000256" key="11">
    <source>
        <dbReference type="PIRNR" id="PIRNR005719"/>
    </source>
</evidence>
<protein>
    <recommendedName>
        <fullName evidence="11">Structural maintenance of chromosomes protein</fullName>
    </recommendedName>
</protein>
<feature type="coiled-coil region" evidence="12">
    <location>
        <begin position="990"/>
        <end position="1017"/>
    </location>
</feature>
<dbReference type="SUPFAM" id="SSF57997">
    <property type="entry name" value="Tropomyosin"/>
    <property type="match status" value="1"/>
</dbReference>
<sequence length="1262" mass="138009">MFIEEVTLEGFKSYAQRVVVPRFDPGFNAITGLNGTGKSNILDSICFVLGITNLSQVRASNLQELVYKQGQAGVTKATVSITFNNDDKAVSPVGYEDYDKITVTRQVVIGGRNKYLINGSVAQPARVQNLFHSVQLNVNNPHFLIMQGRITKVLNMKPVEILSMLEEAAGTRMYETKKEAALKTLAKKQSKVDEIDNILAEEILPALEKLRRERSEYQSWAMANNSIERLRRFCIAYEYARALKIFADGTNEIDHVKARVKELREDKLSLEASIAAKDDEAKQLEEERAKQSENGELKALAGKVDTLSKNLVKSQSGVSNKQEALDAERKSCDSLGASVAELEAASSGADGDSDRIAEELARCKEAKADAERLIAEAENEIAGCADGGDGRDGSGRSFKERLIEAQEKRRAYESEKKELGTKVSLLKKELAAKQKEQAAKAKGGETDDSLMKGLEKARKDADGAKAKLASLAFDEGAATELTEKRKNIAAETKKYQAQIAQVESTLAHLDVFKTGNGVKGAVAKLVHVSPLNLAKTHSTALEVAAGGKLFQCVVDTAATAKSLLTNSKTKQRVTIIPLDKIRAPSTFPEDKKKAMKALAGSGSEFATPAIEFVGYEDDVKRAVQYAFGNTVVCSSKEVAQKVAFDKNVRQVCVTLEGDKFDPSGLLTGGSRKAASNGPSLLQKVSALHGLSVKLGELKADLANAEAELKKHSGAQAAYDECQRAVEQHESTFQLLEQKLKNSKEHQLVATIAALSRDLETAQARDAELTQLLKDIKEEIASVEKAMADFGKNRKSLQKAAEKKLADATKAAKAAEKELTKAEKKSEDAAIARATAAQEKEVVSAQVEESKATQESLAKELSDLQKGIESLEQELETARDELATLRSDLTASEETLKAIAKERQAMIKQTQSCTAESKKLENKLAKLEKEHKHADATVENLTSTYPWIQGEEHLFGVAGGDYDFDAQDPREAQRELDDAVKTHESFSKKINKKVMSMFDRMESEYKELMDKKRIVTNDKSKIESVISELDEKKRQALMKTWRKVNTDFASIFSMLLPGTTARLSPPRDTSGDGDLDEEELAERNMPISPDDDVEATFLVNGLEVKVSFDAGATYKESLSELSGGQRSLLALSLILSLLLFKPAPLYILDEVDAALDLSHTQNIGKMIKTHFPQSQFVVVSLKEGMFSNANVIYRTKFVDGISQVVRTENASAALTQRNQKAALPAPKGKGKGKVSVDAEEEDVDDQQENTAPRKRARGNTAVA</sequence>
<feature type="domain" description="SMC hinge" evidence="14">
    <location>
        <begin position="516"/>
        <end position="643"/>
    </location>
</feature>
<evidence type="ECO:0000256" key="12">
    <source>
        <dbReference type="SAM" id="Coils"/>
    </source>
</evidence>
<keyword evidence="3" id="KW-0132">Cell division</keyword>
<dbReference type="GO" id="GO:0051301">
    <property type="term" value="P:cell division"/>
    <property type="evidence" value="ECO:0007669"/>
    <property type="project" value="UniProtKB-KW"/>
</dbReference>
<comment type="similarity">
    <text evidence="2">Belongs to the SMC family. SMC2 subfamily.</text>
</comment>
<comment type="caution">
    <text evidence="15">The sequence shown here is derived from an EMBL/GenBank/DDBJ whole genome shotgun (WGS) entry which is preliminary data.</text>
</comment>